<dbReference type="InParanoid" id="A2E2D7"/>
<dbReference type="VEuPathDB" id="TrichDB:TVAGG3_0305310"/>
<reference evidence="3" key="1">
    <citation type="submission" date="2006-10" db="EMBL/GenBank/DDBJ databases">
        <authorList>
            <person name="Amadeo P."/>
            <person name="Zhao Q."/>
            <person name="Wortman J."/>
            <person name="Fraser-Liggett C."/>
            <person name="Carlton J."/>
        </authorList>
    </citation>
    <scope>NUCLEOTIDE SEQUENCE</scope>
    <source>
        <strain evidence="3">G3</strain>
    </source>
</reference>
<proteinExistence type="predicted"/>
<dbReference type="InterPro" id="IPR000210">
    <property type="entry name" value="BTB/POZ_dom"/>
</dbReference>
<dbReference type="Proteomes" id="UP000001542">
    <property type="component" value="Unassembled WGS sequence"/>
</dbReference>
<evidence type="ECO:0000313" key="3">
    <source>
        <dbReference type="EMBL" id="EAY13112.1"/>
    </source>
</evidence>
<dbReference type="Gene3D" id="3.30.710.10">
    <property type="entry name" value="Potassium Channel Kv1.1, Chain A"/>
    <property type="match status" value="1"/>
</dbReference>
<gene>
    <name evidence="3" type="ORF">TVAG_443950</name>
</gene>
<dbReference type="Pfam" id="PF00651">
    <property type="entry name" value="BTB"/>
    <property type="match status" value="1"/>
</dbReference>
<dbReference type="SMR" id="A2E2D7"/>
<feature type="coiled-coil region" evidence="1">
    <location>
        <begin position="275"/>
        <end position="309"/>
    </location>
</feature>
<dbReference type="AlphaFoldDB" id="A2E2D7"/>
<dbReference type="RefSeq" id="XP_001325335.1">
    <property type="nucleotide sequence ID" value="XM_001325300.1"/>
</dbReference>
<dbReference type="VEuPathDB" id="TrichDB:TVAG_443950"/>
<keyword evidence="4" id="KW-1185">Reference proteome</keyword>
<keyword evidence="1" id="KW-0175">Coiled coil</keyword>
<name>A2E2D7_TRIV3</name>
<organism evidence="3 4">
    <name type="scientific">Trichomonas vaginalis (strain ATCC PRA-98 / G3)</name>
    <dbReference type="NCBI Taxonomy" id="412133"/>
    <lineage>
        <taxon>Eukaryota</taxon>
        <taxon>Metamonada</taxon>
        <taxon>Parabasalia</taxon>
        <taxon>Trichomonadida</taxon>
        <taxon>Trichomonadidae</taxon>
        <taxon>Trichomonas</taxon>
    </lineage>
</organism>
<dbReference type="EMBL" id="DS113290">
    <property type="protein sequence ID" value="EAY13112.1"/>
    <property type="molecule type" value="Genomic_DNA"/>
</dbReference>
<evidence type="ECO:0000256" key="1">
    <source>
        <dbReference type="SAM" id="Coils"/>
    </source>
</evidence>
<protein>
    <recommendedName>
        <fullName evidence="2">BTB domain-containing protein</fullName>
    </recommendedName>
</protein>
<dbReference type="OrthoDB" id="10596666at2759"/>
<dbReference type="InterPro" id="IPR011333">
    <property type="entry name" value="SKP1/BTB/POZ_sf"/>
</dbReference>
<dbReference type="KEGG" id="tva:4771082"/>
<accession>A2E2D7</accession>
<evidence type="ECO:0000259" key="2">
    <source>
        <dbReference type="Pfam" id="PF00651"/>
    </source>
</evidence>
<feature type="domain" description="BTB" evidence="2">
    <location>
        <begin position="29"/>
        <end position="105"/>
    </location>
</feature>
<sequence>MSTQQSQLPKVPYVFWWNEKRYTVDAELFKKLSNKFARDLEDEDKQNQQTITDVMDEDTFKAFLAACQFQHYDITKKNAHDLLKLARKWEVPSLYEYVDEYIKKNEIQEDRKNYLNILVEKVKTDSDTKEDWTNVAFDINRYMNEEPFKTLPPEVIYQILAIADRKYLDQQIFNDFVLDLFKTNPTNAVPLMLRLDFSLLTDDQIASIFETKNVHQMNINFFTAASLSAVTNKARLQLQNEEIRQKINLDVFRVKNMIHQNSLTEDIQSDYSKEVSEIRETISKQKQQIEQLSRDFDIHNDRMKKIEHKITSSRTPCDRTVLATIQNNVRDYVDKTTTEVNKQLEKHFQKMNGFYNSVPKQTDDYFREQTMNGDNEHFKSQFLLNSTMERNHQVNAAIDKMKEQMTDVKAMLCAKVVRDKLRYDEFLRKNLSKKFNIFDVEPSIWGIRSNQVKDQYERLQKMEAQLDAVCPTRQGDKASSKKK</sequence>
<reference evidence="3" key="2">
    <citation type="journal article" date="2007" name="Science">
        <title>Draft genome sequence of the sexually transmitted pathogen Trichomonas vaginalis.</title>
        <authorList>
            <person name="Carlton J.M."/>
            <person name="Hirt R.P."/>
            <person name="Silva J.C."/>
            <person name="Delcher A.L."/>
            <person name="Schatz M."/>
            <person name="Zhao Q."/>
            <person name="Wortman J.R."/>
            <person name="Bidwell S.L."/>
            <person name="Alsmark U.C.M."/>
            <person name="Besteiro S."/>
            <person name="Sicheritz-Ponten T."/>
            <person name="Noel C.J."/>
            <person name="Dacks J.B."/>
            <person name="Foster P.G."/>
            <person name="Simillion C."/>
            <person name="Van de Peer Y."/>
            <person name="Miranda-Saavedra D."/>
            <person name="Barton G.J."/>
            <person name="Westrop G.D."/>
            <person name="Mueller S."/>
            <person name="Dessi D."/>
            <person name="Fiori P.L."/>
            <person name="Ren Q."/>
            <person name="Paulsen I."/>
            <person name="Zhang H."/>
            <person name="Bastida-Corcuera F.D."/>
            <person name="Simoes-Barbosa A."/>
            <person name="Brown M.T."/>
            <person name="Hayes R.D."/>
            <person name="Mukherjee M."/>
            <person name="Okumura C.Y."/>
            <person name="Schneider R."/>
            <person name="Smith A.J."/>
            <person name="Vanacova S."/>
            <person name="Villalvazo M."/>
            <person name="Haas B.J."/>
            <person name="Pertea M."/>
            <person name="Feldblyum T.V."/>
            <person name="Utterback T.R."/>
            <person name="Shu C.L."/>
            <person name="Osoegawa K."/>
            <person name="de Jong P.J."/>
            <person name="Hrdy I."/>
            <person name="Horvathova L."/>
            <person name="Zubacova Z."/>
            <person name="Dolezal P."/>
            <person name="Malik S.B."/>
            <person name="Logsdon J.M. Jr."/>
            <person name="Henze K."/>
            <person name="Gupta A."/>
            <person name="Wang C.C."/>
            <person name="Dunne R.L."/>
            <person name="Upcroft J.A."/>
            <person name="Upcroft P."/>
            <person name="White O."/>
            <person name="Salzberg S.L."/>
            <person name="Tang P."/>
            <person name="Chiu C.-H."/>
            <person name="Lee Y.-S."/>
            <person name="Embley T.M."/>
            <person name="Coombs G.H."/>
            <person name="Mottram J.C."/>
            <person name="Tachezy J."/>
            <person name="Fraser-Liggett C.M."/>
            <person name="Johnson P.J."/>
        </authorList>
    </citation>
    <scope>NUCLEOTIDE SEQUENCE [LARGE SCALE GENOMIC DNA]</scope>
    <source>
        <strain evidence="3">G3</strain>
    </source>
</reference>
<evidence type="ECO:0000313" key="4">
    <source>
        <dbReference type="Proteomes" id="UP000001542"/>
    </source>
</evidence>